<sequence length="97" mass="10931">MAVAISYFDEKLVYPDGAILQMRIWQVPQPVRGSTHEFKYSLFYGRPGLRILAYDNEAGKGDHVHRLNNETAYAFVSVERLVADFLAEVSLLRGGAL</sequence>
<dbReference type="RefSeq" id="WP_092042918.1">
    <property type="nucleotide sequence ID" value="NZ_FOTK01000019.1"/>
</dbReference>
<proteinExistence type="predicted"/>
<dbReference type="InterPro" id="IPR045397">
    <property type="entry name" value="TumE-like"/>
</dbReference>
<dbReference type="OrthoDB" id="7451512at2"/>
<gene>
    <name evidence="1" type="ORF">SAMN05192568_1019112</name>
</gene>
<dbReference type="STRING" id="582667.SAMN05192568_1019112"/>
<dbReference type="EMBL" id="FOTK01000019">
    <property type="protein sequence ID" value="SFM11179.1"/>
    <property type="molecule type" value="Genomic_DNA"/>
</dbReference>
<reference evidence="2" key="1">
    <citation type="submission" date="2016-10" db="EMBL/GenBank/DDBJ databases">
        <authorList>
            <person name="Varghese N."/>
            <person name="Submissions S."/>
        </authorList>
    </citation>
    <scope>NUCLEOTIDE SEQUENCE [LARGE SCALE GENOMIC DNA]</scope>
    <source>
        <strain evidence="2">BL36</strain>
    </source>
</reference>
<protein>
    <submittedName>
        <fullName evidence="1">Uncharacterized protein</fullName>
    </submittedName>
</protein>
<accession>A0A1I4N6Q7</accession>
<dbReference type="Pfam" id="PF20126">
    <property type="entry name" value="TumE"/>
    <property type="match status" value="1"/>
</dbReference>
<keyword evidence="2" id="KW-1185">Reference proteome</keyword>
<name>A0A1I4N6Q7_9HYPH</name>
<dbReference type="Proteomes" id="UP000199048">
    <property type="component" value="Unassembled WGS sequence"/>
</dbReference>
<evidence type="ECO:0000313" key="2">
    <source>
        <dbReference type="Proteomes" id="UP000199048"/>
    </source>
</evidence>
<organism evidence="1 2">
    <name type="scientific">Methylobacterium pseudosasicola</name>
    <dbReference type="NCBI Taxonomy" id="582667"/>
    <lineage>
        <taxon>Bacteria</taxon>
        <taxon>Pseudomonadati</taxon>
        <taxon>Pseudomonadota</taxon>
        <taxon>Alphaproteobacteria</taxon>
        <taxon>Hyphomicrobiales</taxon>
        <taxon>Methylobacteriaceae</taxon>
        <taxon>Methylobacterium</taxon>
    </lineage>
</organism>
<evidence type="ECO:0000313" key="1">
    <source>
        <dbReference type="EMBL" id="SFM11179.1"/>
    </source>
</evidence>
<dbReference type="AlphaFoldDB" id="A0A1I4N6Q7"/>